<protein>
    <submittedName>
        <fullName evidence="2">Uncharacterized protein</fullName>
    </submittedName>
</protein>
<evidence type="ECO:0000313" key="5">
    <source>
        <dbReference type="Proteomes" id="UP000233748"/>
    </source>
</evidence>
<evidence type="ECO:0000313" key="4">
    <source>
        <dbReference type="Proteomes" id="UP000233720"/>
    </source>
</evidence>
<evidence type="ECO:0000313" key="2">
    <source>
        <dbReference type="EMBL" id="PKV10963.1"/>
    </source>
</evidence>
<dbReference type="EMBL" id="PHKW01000006">
    <property type="protein sequence ID" value="PKV15884.1"/>
    <property type="molecule type" value="Genomic_DNA"/>
</dbReference>
<reference evidence="4 5" key="1">
    <citation type="submission" date="2017-11" db="EMBL/GenBank/DDBJ databases">
        <title>Xanthomonas prunicola sp. nov., a novel pathogen that affects nectarine (Prunus persica var. nectarine) trees.</title>
        <authorList>
            <person name="Lopez M."/>
            <person name="Lopez-Soriano P."/>
            <person name="Garita-Cambronero J."/>
            <person name="Beltran C."/>
            <person name="Taghouti G."/>
            <person name="Portier P."/>
            <person name="Cubero J."/>
            <person name="Fischer-Le Saux M."/>
            <person name="Marco-Noales E."/>
        </authorList>
    </citation>
    <scope>NUCLEOTIDE SEQUENCE [LARGE SCALE GENOMIC DNA]</scope>
    <source>
        <strain evidence="2 4">CFBP8353</strain>
        <strain evidence="3 5">CFBP8354</strain>
    </source>
</reference>
<comment type="caution">
    <text evidence="2">The sequence shown here is derived from an EMBL/GenBank/DDBJ whole genome shotgun (WGS) entry which is preliminary data.</text>
</comment>
<dbReference type="Proteomes" id="UP000233748">
    <property type="component" value="Unassembled WGS sequence"/>
</dbReference>
<gene>
    <name evidence="2" type="ORF">XpruCFBP8353_20695</name>
    <name evidence="3" type="ORF">XpruCFBP8354_17905</name>
</gene>
<dbReference type="EMBL" id="PHKV01000012">
    <property type="protein sequence ID" value="PKV10963.1"/>
    <property type="molecule type" value="Genomic_DNA"/>
</dbReference>
<name>A0A2N3REP0_9XANT</name>
<accession>A0A2N3REP0</accession>
<evidence type="ECO:0000256" key="1">
    <source>
        <dbReference type="SAM" id="MobiDB-lite"/>
    </source>
</evidence>
<organism evidence="2 4">
    <name type="scientific">Xanthomonas prunicola</name>
    <dbReference type="NCBI Taxonomy" id="2053930"/>
    <lineage>
        <taxon>Bacteria</taxon>
        <taxon>Pseudomonadati</taxon>
        <taxon>Pseudomonadota</taxon>
        <taxon>Gammaproteobacteria</taxon>
        <taxon>Lysobacterales</taxon>
        <taxon>Lysobacteraceae</taxon>
        <taxon>Xanthomonas</taxon>
    </lineage>
</organism>
<evidence type="ECO:0000313" key="3">
    <source>
        <dbReference type="EMBL" id="PKV15884.1"/>
    </source>
</evidence>
<keyword evidence="5" id="KW-1185">Reference proteome</keyword>
<sequence>MLQRLRTTGKTQIKSPADQGEVGGARERKLGEEFPLRDLLQGMGEICRQALRPSRDITPFSTLIDREDNC</sequence>
<feature type="compositionally biased region" description="Polar residues" evidence="1">
    <location>
        <begin position="1"/>
        <end position="14"/>
    </location>
</feature>
<dbReference type="AlphaFoldDB" id="A0A2N3REP0"/>
<feature type="region of interest" description="Disordered" evidence="1">
    <location>
        <begin position="1"/>
        <end position="28"/>
    </location>
</feature>
<dbReference type="Proteomes" id="UP000233720">
    <property type="component" value="Unassembled WGS sequence"/>
</dbReference>
<proteinExistence type="predicted"/>